<evidence type="ECO:0000256" key="1">
    <source>
        <dbReference type="ARBA" id="ARBA00001286"/>
    </source>
</evidence>
<keyword evidence="13" id="KW-0411">Iron-sulfur</keyword>
<dbReference type="InterPro" id="IPR013542">
    <property type="entry name" value="QueG_DUF1730"/>
</dbReference>
<evidence type="ECO:0000256" key="7">
    <source>
        <dbReference type="ARBA" id="ARBA00022694"/>
    </source>
</evidence>
<dbReference type="InterPro" id="IPR001497">
    <property type="entry name" value="MethylDNA_cys_MeTrfase_AS"/>
</dbReference>
<dbReference type="InterPro" id="IPR017900">
    <property type="entry name" value="4Fe4S_Fe_S_CS"/>
</dbReference>
<evidence type="ECO:0000256" key="10">
    <source>
        <dbReference type="ARBA" id="ARBA00022785"/>
    </source>
</evidence>
<accession>A0A1X7LD37</accession>
<dbReference type="Pfam" id="PF01035">
    <property type="entry name" value="DNA_binding_1"/>
    <property type="match status" value="1"/>
</dbReference>
<dbReference type="GO" id="GO:0046872">
    <property type="term" value="F:metal ion binding"/>
    <property type="evidence" value="ECO:0007669"/>
    <property type="project" value="UniProtKB-KW"/>
</dbReference>
<feature type="active site" description="Nucleophile; methyl group acceptor" evidence="16">
    <location>
        <position position="530"/>
    </location>
</feature>
<evidence type="ECO:0000256" key="2">
    <source>
        <dbReference type="ARBA" id="ARBA00008711"/>
    </source>
</evidence>
<dbReference type="Gene3D" id="3.30.160.70">
    <property type="entry name" value="Methylated DNA-protein cysteine methyltransferase domain"/>
    <property type="match status" value="1"/>
</dbReference>
<dbReference type="PROSITE" id="PS00374">
    <property type="entry name" value="MGMT"/>
    <property type="match status" value="1"/>
</dbReference>
<dbReference type="EC" id="2.1.1.63" evidence="16"/>
<keyword evidence="14 16" id="KW-0234">DNA repair</keyword>
<comment type="catalytic activity">
    <reaction evidence="1 16">
        <text>a 4-O-methyl-thymidine in DNA + L-cysteinyl-[protein] = a thymidine in DNA + S-methyl-L-cysteinyl-[protein]</text>
        <dbReference type="Rhea" id="RHEA:53428"/>
        <dbReference type="Rhea" id="RHEA-COMP:10131"/>
        <dbReference type="Rhea" id="RHEA-COMP:10132"/>
        <dbReference type="Rhea" id="RHEA-COMP:13555"/>
        <dbReference type="Rhea" id="RHEA-COMP:13556"/>
        <dbReference type="ChEBI" id="CHEBI:29950"/>
        <dbReference type="ChEBI" id="CHEBI:82612"/>
        <dbReference type="ChEBI" id="CHEBI:137386"/>
        <dbReference type="ChEBI" id="CHEBI:137387"/>
        <dbReference type="EC" id="2.1.1.63"/>
    </reaction>
</comment>
<organism evidence="18 19">
    <name type="scientific">Paenibacillus aquistagni</name>
    <dbReference type="NCBI Taxonomy" id="1852522"/>
    <lineage>
        <taxon>Bacteria</taxon>
        <taxon>Bacillati</taxon>
        <taxon>Bacillota</taxon>
        <taxon>Bacilli</taxon>
        <taxon>Bacillales</taxon>
        <taxon>Paenibacillaceae</taxon>
        <taxon>Paenibacillus</taxon>
    </lineage>
</organism>
<dbReference type="Gene3D" id="1.25.10.10">
    <property type="entry name" value="Leucine-rich Repeat Variant"/>
    <property type="match status" value="1"/>
</dbReference>
<dbReference type="Proteomes" id="UP000193834">
    <property type="component" value="Unassembled WGS sequence"/>
</dbReference>
<keyword evidence="6 16" id="KW-0808">Transferase</keyword>
<keyword evidence="4 16" id="KW-0963">Cytoplasm</keyword>
<dbReference type="Pfam" id="PF13484">
    <property type="entry name" value="Fer4_16"/>
    <property type="match status" value="1"/>
</dbReference>
<keyword evidence="5 16" id="KW-0489">Methyltransferase</keyword>
<protein>
    <recommendedName>
        <fullName evidence="16">Methylated-DNA--protein-cysteine methyltransferase</fullName>
        <ecNumber evidence="16">2.1.1.63</ecNumber>
    </recommendedName>
    <alternativeName>
        <fullName evidence="16">6-O-methylguanine-DNA methyltransferase</fullName>
        <shortName evidence="16">MGMT</shortName>
    </alternativeName>
    <alternativeName>
        <fullName evidence="16">O-6-methylguanine-DNA-alkyltransferase</fullName>
    </alternativeName>
</protein>
<dbReference type="InterPro" id="IPR014048">
    <property type="entry name" value="MethylDNA_cys_MeTrfase_DNA-bd"/>
</dbReference>
<dbReference type="SUPFAM" id="SSF48371">
    <property type="entry name" value="ARM repeat"/>
    <property type="match status" value="1"/>
</dbReference>
<dbReference type="InterPro" id="IPR008332">
    <property type="entry name" value="MethylG_MeTrfase_N"/>
</dbReference>
<keyword evidence="10" id="KW-0671">Queuosine biosynthesis</keyword>
<dbReference type="SUPFAM" id="SSF54862">
    <property type="entry name" value="4Fe-4S ferredoxins"/>
    <property type="match status" value="1"/>
</dbReference>
<comment type="similarity">
    <text evidence="2 16">Belongs to the MGMT family.</text>
</comment>
<dbReference type="GO" id="GO:0003908">
    <property type="term" value="F:methylated-DNA-[protein]-cysteine S-methyltransferase activity"/>
    <property type="evidence" value="ECO:0007669"/>
    <property type="project" value="UniProtKB-UniRule"/>
</dbReference>
<comment type="catalytic activity">
    <reaction evidence="15 16">
        <text>a 6-O-methyl-2'-deoxyguanosine in DNA + L-cysteinyl-[protein] = S-methyl-L-cysteinyl-[protein] + a 2'-deoxyguanosine in DNA</text>
        <dbReference type="Rhea" id="RHEA:24000"/>
        <dbReference type="Rhea" id="RHEA-COMP:10131"/>
        <dbReference type="Rhea" id="RHEA-COMP:10132"/>
        <dbReference type="Rhea" id="RHEA-COMP:11367"/>
        <dbReference type="Rhea" id="RHEA-COMP:11368"/>
        <dbReference type="ChEBI" id="CHEBI:29950"/>
        <dbReference type="ChEBI" id="CHEBI:82612"/>
        <dbReference type="ChEBI" id="CHEBI:85445"/>
        <dbReference type="ChEBI" id="CHEBI:85448"/>
        <dbReference type="EC" id="2.1.1.63"/>
    </reaction>
</comment>
<evidence type="ECO:0000256" key="14">
    <source>
        <dbReference type="ARBA" id="ARBA00023204"/>
    </source>
</evidence>
<dbReference type="GO" id="GO:0051539">
    <property type="term" value="F:4 iron, 4 sulfur cluster binding"/>
    <property type="evidence" value="ECO:0007669"/>
    <property type="project" value="UniProtKB-KW"/>
</dbReference>
<dbReference type="GO" id="GO:0005737">
    <property type="term" value="C:cytoplasm"/>
    <property type="evidence" value="ECO:0007669"/>
    <property type="project" value="UniProtKB-SubCell"/>
</dbReference>
<dbReference type="PROSITE" id="PS51379">
    <property type="entry name" value="4FE4S_FER_2"/>
    <property type="match status" value="1"/>
</dbReference>
<comment type="subcellular location">
    <subcellularLocation>
        <location evidence="16">Cytoplasm</location>
    </subcellularLocation>
</comment>
<dbReference type="Gene3D" id="3.30.70.20">
    <property type="match status" value="1"/>
</dbReference>
<dbReference type="CDD" id="cd06445">
    <property type="entry name" value="ATase"/>
    <property type="match status" value="1"/>
</dbReference>
<name>A0A1X7LD37_9BACL</name>
<dbReference type="PANTHER" id="PTHR30002">
    <property type="entry name" value="EPOXYQUEUOSINE REDUCTASE"/>
    <property type="match status" value="1"/>
</dbReference>
<dbReference type="Pfam" id="PF02870">
    <property type="entry name" value="Methyltransf_1N"/>
    <property type="match status" value="1"/>
</dbReference>
<evidence type="ECO:0000313" key="18">
    <source>
        <dbReference type="EMBL" id="SMG51685.1"/>
    </source>
</evidence>
<dbReference type="SUPFAM" id="SSF53155">
    <property type="entry name" value="Methylated DNA-protein cysteine methyltransferase domain"/>
    <property type="match status" value="1"/>
</dbReference>
<dbReference type="Pfam" id="PF13646">
    <property type="entry name" value="HEAT_2"/>
    <property type="match status" value="1"/>
</dbReference>
<comment type="function">
    <text evidence="16">Involved in the cellular defense against the biological effects of O6-methylguanine (O6-MeG) and O4-methylthymine (O4-MeT) in DNA. Repairs the methylated nucleobase in DNA by stoichiometrically transferring the methyl group to a cysteine residue in the enzyme. This is a suicide reaction: the enzyme is irreversibly inactivated.</text>
</comment>
<dbReference type="InterPro" id="IPR036217">
    <property type="entry name" value="MethylDNA_cys_MeTrfase_DNAb"/>
</dbReference>
<dbReference type="InterPro" id="IPR011989">
    <property type="entry name" value="ARM-like"/>
</dbReference>
<dbReference type="InterPro" id="IPR023546">
    <property type="entry name" value="MGMT"/>
</dbReference>
<dbReference type="EMBL" id="FXAZ01000004">
    <property type="protein sequence ID" value="SMG51685.1"/>
    <property type="molecule type" value="Genomic_DNA"/>
</dbReference>
<dbReference type="GO" id="GO:0006307">
    <property type="term" value="P:DNA alkylation repair"/>
    <property type="evidence" value="ECO:0007669"/>
    <property type="project" value="UniProtKB-UniRule"/>
</dbReference>
<keyword evidence="8" id="KW-0479">Metal-binding</keyword>
<evidence type="ECO:0000256" key="4">
    <source>
        <dbReference type="ARBA" id="ARBA00022490"/>
    </source>
</evidence>
<evidence type="ECO:0000256" key="15">
    <source>
        <dbReference type="ARBA" id="ARBA00049348"/>
    </source>
</evidence>
<feature type="domain" description="4Fe-4S ferredoxin-type" evidence="17">
    <location>
        <begin position="190"/>
        <end position="220"/>
    </location>
</feature>
<evidence type="ECO:0000256" key="11">
    <source>
        <dbReference type="ARBA" id="ARBA00023002"/>
    </source>
</evidence>
<dbReference type="InterPro" id="IPR017896">
    <property type="entry name" value="4Fe4S_Fe-S-bd"/>
</dbReference>
<dbReference type="InterPro" id="IPR004453">
    <property type="entry name" value="QueG"/>
</dbReference>
<reference evidence="18 19" key="1">
    <citation type="submission" date="2017-04" db="EMBL/GenBank/DDBJ databases">
        <authorList>
            <person name="Afonso C.L."/>
            <person name="Miller P.J."/>
            <person name="Scott M.A."/>
            <person name="Spackman E."/>
            <person name="Goraichik I."/>
            <person name="Dimitrov K.M."/>
            <person name="Suarez D.L."/>
            <person name="Swayne D.E."/>
        </authorList>
    </citation>
    <scope>NUCLEOTIDE SEQUENCE [LARGE SCALE GENOMIC DNA]</scope>
    <source>
        <strain evidence="18 19">11</strain>
    </source>
</reference>
<dbReference type="RefSeq" id="WP_085495838.1">
    <property type="nucleotide sequence ID" value="NZ_FXAZ01000004.1"/>
</dbReference>
<evidence type="ECO:0000256" key="3">
    <source>
        <dbReference type="ARBA" id="ARBA00022485"/>
    </source>
</evidence>
<comment type="miscellaneous">
    <text evidence="16">This enzyme catalyzes only one turnover and therefore is not strictly catalytic. According to one definition, an enzyme is a biocatalyst that acts repeatedly and over many reaction cycles.</text>
</comment>
<dbReference type="Gene3D" id="1.10.10.10">
    <property type="entry name" value="Winged helix-like DNA-binding domain superfamily/Winged helix DNA-binding domain"/>
    <property type="match status" value="1"/>
</dbReference>
<evidence type="ECO:0000256" key="8">
    <source>
        <dbReference type="ARBA" id="ARBA00022723"/>
    </source>
</evidence>
<dbReference type="FunFam" id="1.10.10.10:FF:000214">
    <property type="entry name" value="Methylated-DNA--protein-cysteine methyltransferase"/>
    <property type="match status" value="1"/>
</dbReference>
<dbReference type="InterPro" id="IPR036388">
    <property type="entry name" value="WH-like_DNA-bd_sf"/>
</dbReference>
<dbReference type="AlphaFoldDB" id="A0A1X7LD37"/>
<dbReference type="SUPFAM" id="SSF46767">
    <property type="entry name" value="Methylated DNA-protein cysteine methyltransferase, C-terminal domain"/>
    <property type="match status" value="1"/>
</dbReference>
<dbReference type="NCBIfam" id="TIGR00589">
    <property type="entry name" value="ogt"/>
    <property type="match status" value="1"/>
</dbReference>
<dbReference type="Pfam" id="PF08331">
    <property type="entry name" value="QueG_DUF1730"/>
    <property type="match status" value="1"/>
</dbReference>
<keyword evidence="12" id="KW-0408">Iron</keyword>
<evidence type="ECO:0000256" key="5">
    <source>
        <dbReference type="ARBA" id="ARBA00022603"/>
    </source>
</evidence>
<dbReference type="NCBIfam" id="TIGR00276">
    <property type="entry name" value="tRNA epoxyqueuosine(34) reductase QueG"/>
    <property type="match status" value="1"/>
</dbReference>
<keyword evidence="9 16" id="KW-0227">DNA damage</keyword>
<evidence type="ECO:0000256" key="16">
    <source>
        <dbReference type="HAMAP-Rule" id="MF_00772"/>
    </source>
</evidence>
<keyword evidence="19" id="KW-1185">Reference proteome</keyword>
<keyword evidence="3" id="KW-0004">4Fe-4S</keyword>
<dbReference type="InterPro" id="IPR004155">
    <property type="entry name" value="PBS_lyase_HEAT"/>
</dbReference>
<dbReference type="GO" id="GO:0052693">
    <property type="term" value="F:epoxyqueuosine reductase activity"/>
    <property type="evidence" value="ECO:0007669"/>
    <property type="project" value="TreeGrafter"/>
</dbReference>
<dbReference type="GO" id="GO:0008616">
    <property type="term" value="P:tRNA queuosine(34) biosynthetic process"/>
    <property type="evidence" value="ECO:0007669"/>
    <property type="project" value="UniProtKB-KW"/>
</dbReference>
<dbReference type="InterPro" id="IPR036631">
    <property type="entry name" value="MGMT_N_sf"/>
</dbReference>
<evidence type="ECO:0000313" key="19">
    <source>
        <dbReference type="Proteomes" id="UP000193834"/>
    </source>
</evidence>
<evidence type="ECO:0000256" key="13">
    <source>
        <dbReference type="ARBA" id="ARBA00023014"/>
    </source>
</evidence>
<gene>
    <name evidence="18" type="ORF">SAMN06295960_3282</name>
</gene>
<dbReference type="GO" id="GO:0032259">
    <property type="term" value="P:methylation"/>
    <property type="evidence" value="ECO:0007669"/>
    <property type="project" value="UniProtKB-KW"/>
</dbReference>
<dbReference type="InterPro" id="IPR016024">
    <property type="entry name" value="ARM-type_fold"/>
</dbReference>
<dbReference type="SMART" id="SM00567">
    <property type="entry name" value="EZ_HEAT"/>
    <property type="match status" value="2"/>
</dbReference>
<evidence type="ECO:0000256" key="6">
    <source>
        <dbReference type="ARBA" id="ARBA00022679"/>
    </source>
</evidence>
<proteinExistence type="inferred from homology"/>
<dbReference type="PROSITE" id="PS00198">
    <property type="entry name" value="4FE4S_FER_1"/>
    <property type="match status" value="1"/>
</dbReference>
<dbReference type="STRING" id="1852522.SAMN06295960_3282"/>
<evidence type="ECO:0000256" key="12">
    <source>
        <dbReference type="ARBA" id="ARBA00023004"/>
    </source>
</evidence>
<dbReference type="OrthoDB" id="9784571at2"/>
<keyword evidence="11" id="KW-0560">Oxidoreductase</keyword>
<evidence type="ECO:0000259" key="17">
    <source>
        <dbReference type="PROSITE" id="PS51379"/>
    </source>
</evidence>
<dbReference type="HAMAP" id="MF_00772">
    <property type="entry name" value="OGT"/>
    <property type="match status" value="1"/>
</dbReference>
<dbReference type="PANTHER" id="PTHR30002:SF4">
    <property type="entry name" value="EPOXYQUEUOSINE REDUCTASE"/>
    <property type="match status" value="1"/>
</dbReference>
<keyword evidence="7" id="KW-0819">tRNA processing</keyword>
<evidence type="ECO:0000256" key="9">
    <source>
        <dbReference type="ARBA" id="ARBA00022763"/>
    </source>
</evidence>
<sequence length="567" mass="62756">MEKQAFMNQEERFSVLKRDIQAAAASLGIDQIGFTSAEPFTLLKERLKQSVEQGYHSGFEEPDLDKRTQPKLLLEGAASIISIAVAYPSKLPYSPKSEPDSYRGMFARTAWGMDYHHVLRDRLQRLEAFIRERVHEPELKIKSMVDTGELSDRAVAERAGIGFSGKNCSIISPKLGSWIYLGEMITNIPFTPDHPITEDCGSCTKCLDACPTGAFVGPGQLNANRCISFQTQLKDMLTDEMMTKMGNRLYGCDTCQIVCPKNRGLNWTHQPELQPDPEQAKPLLVPMLSLSNREFKTSFGSSAAAWRGKKPIQRNAIIALGNFRDRSAVPELAGLLLRDERPDIRGTAAWALGRIGGELAKAKLQAAGKREEHEEVIRMIKDAVQEAANTPEPLYLIEMDSPIGKLTLSATLDGLCRIDFGTVLECSHDIQAWAEQAIGAVILQRNPERLKAAKKQLEEYFAGGRTTFDLKLDLRGGTPFQREVWQTLRDIPYGETWAYKDLAERIGNPKAVRAVGGANNKNPISIIIPCHRVIGASGQLVGYGGGLSKKVALLELERRTLSPSFSS</sequence>